<sequence length="169" mass="19514">MSTECKTKISNTMKGRTPVEVGWNRGLTKDTDSRVRKNSENLMGHSITKASKKLMSKKGRDHLTKDPNNCQCGPHSAGQRTTRIERVLREVLLSEFPEVVEQKRFGRYVVDAYLPPPYHLAFEANGQYRHNRSGYKERNAARDLELMENFNLPVVRLGEFELREMENAF</sequence>
<dbReference type="Gene3D" id="3.40.960.10">
    <property type="entry name" value="VSR Endonuclease"/>
    <property type="match status" value="1"/>
</dbReference>
<evidence type="ECO:0008006" key="2">
    <source>
        <dbReference type="Google" id="ProtNLM"/>
    </source>
</evidence>
<proteinExistence type="predicted"/>
<dbReference type="EMBL" id="LAZR01013310">
    <property type="protein sequence ID" value="KKM22554.1"/>
    <property type="molecule type" value="Genomic_DNA"/>
</dbReference>
<name>A0A0F9IRP5_9ZZZZ</name>
<organism evidence="1">
    <name type="scientific">marine sediment metagenome</name>
    <dbReference type="NCBI Taxonomy" id="412755"/>
    <lineage>
        <taxon>unclassified sequences</taxon>
        <taxon>metagenomes</taxon>
        <taxon>ecological metagenomes</taxon>
    </lineage>
</organism>
<protein>
    <recommendedName>
        <fullName evidence="2">DUF559 domain-containing protein</fullName>
    </recommendedName>
</protein>
<gene>
    <name evidence="1" type="ORF">LCGC14_1624190</name>
</gene>
<accession>A0A0F9IRP5</accession>
<dbReference type="AlphaFoldDB" id="A0A0F9IRP5"/>
<comment type="caution">
    <text evidence="1">The sequence shown here is derived from an EMBL/GenBank/DDBJ whole genome shotgun (WGS) entry which is preliminary data.</text>
</comment>
<reference evidence="1" key="1">
    <citation type="journal article" date="2015" name="Nature">
        <title>Complex archaea that bridge the gap between prokaryotes and eukaryotes.</title>
        <authorList>
            <person name="Spang A."/>
            <person name="Saw J.H."/>
            <person name="Jorgensen S.L."/>
            <person name="Zaremba-Niedzwiedzka K."/>
            <person name="Martijn J."/>
            <person name="Lind A.E."/>
            <person name="van Eijk R."/>
            <person name="Schleper C."/>
            <person name="Guy L."/>
            <person name="Ettema T.J."/>
        </authorList>
    </citation>
    <scope>NUCLEOTIDE SEQUENCE</scope>
</reference>
<evidence type="ECO:0000313" key="1">
    <source>
        <dbReference type="EMBL" id="KKM22554.1"/>
    </source>
</evidence>